<dbReference type="AlphaFoldDB" id="A0AA45C6D0"/>
<keyword evidence="2" id="KW-1185">Reference proteome</keyword>
<gene>
    <name evidence="1" type="ORF">C7380_1108</name>
</gene>
<reference evidence="1 2" key="1">
    <citation type="submission" date="2018-05" db="EMBL/GenBank/DDBJ databases">
        <title>Genomic Encyclopedia of Type Strains, Phase IV (KMG-IV): sequencing the most valuable type-strain genomes for metagenomic binning, comparative biology and taxonomic classification.</title>
        <authorList>
            <person name="Goeker M."/>
        </authorList>
    </citation>
    <scope>NUCLEOTIDE SEQUENCE [LARGE SCALE GENOMIC DNA]</scope>
    <source>
        <strain evidence="1 2">DSM 24906</strain>
    </source>
</reference>
<evidence type="ECO:0000313" key="1">
    <source>
        <dbReference type="EMBL" id="PWJ92015.1"/>
    </source>
</evidence>
<dbReference type="Gene3D" id="3.90.1300.10">
    <property type="entry name" value="Amidase signature (AS) domain"/>
    <property type="match status" value="1"/>
</dbReference>
<evidence type="ECO:0000313" key="2">
    <source>
        <dbReference type="Proteomes" id="UP000245921"/>
    </source>
</evidence>
<dbReference type="Proteomes" id="UP000245921">
    <property type="component" value="Unassembled WGS sequence"/>
</dbReference>
<dbReference type="InterPro" id="IPR036928">
    <property type="entry name" value="AS_sf"/>
</dbReference>
<proteinExistence type="predicted"/>
<comment type="caution">
    <text evidence="1">The sequence shown here is derived from an EMBL/GenBank/DDBJ whole genome shotgun (WGS) entry which is preliminary data.</text>
</comment>
<protein>
    <recommendedName>
        <fullName evidence="3">Amidase</fullName>
    </recommendedName>
</protein>
<organism evidence="1 2">
    <name type="scientific">Oceanotoga teriensis</name>
    <dbReference type="NCBI Taxonomy" id="515440"/>
    <lineage>
        <taxon>Bacteria</taxon>
        <taxon>Thermotogati</taxon>
        <taxon>Thermotogota</taxon>
        <taxon>Thermotogae</taxon>
        <taxon>Petrotogales</taxon>
        <taxon>Petrotogaceae</taxon>
        <taxon>Oceanotoga</taxon>
    </lineage>
</organism>
<name>A0AA45C6D0_9BACT</name>
<sequence>MRDKLVYKIAKKNIKAFDFKDITIEKINTDILNIMMEKIETYDDFYTFGVKNTSSINKDIIRKLSNKNYLFHTIDKMSDGGRAIDINIKNPITGKNMTGSSSASAVNVLYGINDFAIATDGGGSVINPAISLNLFSILLKGAGLKAKNSKKSTDNIEFTAGTGIISKNFEIIENIFKLLFDIKPENKKYIIAIPSNLYTADDKPMKETLENIIKNVGNVQIKEFKYPDFSNREESIKQIKKIFKEVDFISCMEGPTDIYGMGDSVFGCMGETYKNEQNKSGKYLSKIANMINSSAISIPTNELSKSLLICSKENVQNTANLIEFCKQIYQIYELPELYKRYFLKSYERKKQEYFFKEGD</sequence>
<dbReference type="RefSeq" id="WP_109604938.1">
    <property type="nucleotide sequence ID" value="NZ_QGGI01000010.1"/>
</dbReference>
<dbReference type="EMBL" id="QGGI01000010">
    <property type="protein sequence ID" value="PWJ92015.1"/>
    <property type="molecule type" value="Genomic_DNA"/>
</dbReference>
<accession>A0AA45C6D0</accession>
<evidence type="ECO:0008006" key="3">
    <source>
        <dbReference type="Google" id="ProtNLM"/>
    </source>
</evidence>
<dbReference type="SUPFAM" id="SSF75304">
    <property type="entry name" value="Amidase signature (AS) enzymes"/>
    <property type="match status" value="1"/>
</dbReference>